<gene>
    <name evidence="2" type="ORF">SOCE836_017310</name>
</gene>
<evidence type="ECO:0000313" key="3">
    <source>
        <dbReference type="Proteomes" id="UP000295497"/>
    </source>
</evidence>
<organism evidence="2 3">
    <name type="scientific">Sorangium cellulosum</name>
    <name type="common">Polyangium cellulosum</name>
    <dbReference type="NCBI Taxonomy" id="56"/>
    <lineage>
        <taxon>Bacteria</taxon>
        <taxon>Pseudomonadati</taxon>
        <taxon>Myxococcota</taxon>
        <taxon>Polyangia</taxon>
        <taxon>Polyangiales</taxon>
        <taxon>Polyangiaceae</taxon>
        <taxon>Sorangium</taxon>
    </lineage>
</organism>
<dbReference type="Proteomes" id="UP000295497">
    <property type="component" value="Chromosome"/>
</dbReference>
<evidence type="ECO:0000256" key="1">
    <source>
        <dbReference type="SAM" id="MobiDB-lite"/>
    </source>
</evidence>
<reference evidence="2 3" key="1">
    <citation type="submission" date="2015-09" db="EMBL/GenBank/DDBJ databases">
        <title>Sorangium comparison.</title>
        <authorList>
            <person name="Zaburannyi N."/>
            <person name="Bunk B."/>
            <person name="Overmann J."/>
            <person name="Mueller R."/>
        </authorList>
    </citation>
    <scope>NUCLEOTIDE SEQUENCE [LARGE SCALE GENOMIC DNA]</scope>
    <source>
        <strain evidence="2 3">So ce836</strain>
    </source>
</reference>
<protein>
    <submittedName>
        <fullName evidence="2">Uncharacterized protein</fullName>
    </submittedName>
</protein>
<evidence type="ECO:0000313" key="2">
    <source>
        <dbReference type="EMBL" id="AUX29640.1"/>
    </source>
</evidence>
<dbReference type="RefSeq" id="WP_165373851.1">
    <property type="nucleotide sequence ID" value="NZ_CP012672.1"/>
</dbReference>
<sequence>MQLEITDGGGSGGSGTGGTGGTRGTGGTGGTGGSGGSGSGGTGAGGGDPGGAGGGPACEAHEPRVFACTDIDLPERADPSGCNLGLAVEYIVSAAPAP</sequence>
<feature type="region of interest" description="Disordered" evidence="1">
    <location>
        <begin position="1"/>
        <end position="60"/>
    </location>
</feature>
<feature type="compositionally biased region" description="Gly residues" evidence="1">
    <location>
        <begin position="7"/>
        <end position="56"/>
    </location>
</feature>
<accession>A0A4P2QI99</accession>
<dbReference type="EMBL" id="CP012672">
    <property type="protein sequence ID" value="AUX29640.1"/>
    <property type="molecule type" value="Genomic_DNA"/>
</dbReference>
<proteinExistence type="predicted"/>
<name>A0A4P2QI99_SORCE</name>
<dbReference type="AlphaFoldDB" id="A0A4P2QI99"/>